<evidence type="ECO:0000313" key="7">
    <source>
        <dbReference type="Proteomes" id="UP000594454"/>
    </source>
</evidence>
<proteinExistence type="predicted"/>
<dbReference type="GO" id="GO:0005886">
    <property type="term" value="C:plasma membrane"/>
    <property type="evidence" value="ECO:0007669"/>
    <property type="project" value="TreeGrafter"/>
</dbReference>
<dbReference type="OrthoDB" id="448280at2759"/>
<reference evidence="6 7" key="1">
    <citation type="submission" date="2020-11" db="EMBL/GenBank/DDBJ databases">
        <authorList>
            <person name="Wallbank WR R."/>
            <person name="Pardo Diaz C."/>
            <person name="Kozak K."/>
            <person name="Martin S."/>
            <person name="Jiggins C."/>
            <person name="Moest M."/>
            <person name="Warren A I."/>
            <person name="Generalovic N T."/>
            <person name="Byers J.R.P. K."/>
            <person name="Montejo-Kovacevich G."/>
            <person name="Yen C E."/>
        </authorList>
    </citation>
    <scope>NUCLEOTIDE SEQUENCE [LARGE SCALE GENOMIC DNA]</scope>
</reference>
<dbReference type="PANTHER" id="PTHR11040:SF203">
    <property type="entry name" value="FI18611P1-RELATED"/>
    <property type="match status" value="1"/>
</dbReference>
<keyword evidence="3 5" id="KW-1133">Transmembrane helix</keyword>
<dbReference type="GO" id="GO:0005385">
    <property type="term" value="F:zinc ion transmembrane transporter activity"/>
    <property type="evidence" value="ECO:0007669"/>
    <property type="project" value="TreeGrafter"/>
</dbReference>
<feature type="transmembrane region" description="Helical" evidence="5">
    <location>
        <begin position="286"/>
        <end position="305"/>
    </location>
</feature>
<dbReference type="AlphaFoldDB" id="A0A7R8YZM6"/>
<protein>
    <recommendedName>
        <fullName evidence="8">Zinc transporter ZIP1</fullName>
    </recommendedName>
</protein>
<gene>
    <name evidence="6" type="ORF">HERILL_LOCUS10588</name>
</gene>
<evidence type="ECO:0000256" key="3">
    <source>
        <dbReference type="ARBA" id="ARBA00022989"/>
    </source>
</evidence>
<evidence type="ECO:0000256" key="1">
    <source>
        <dbReference type="ARBA" id="ARBA00004141"/>
    </source>
</evidence>
<evidence type="ECO:0000313" key="6">
    <source>
        <dbReference type="EMBL" id="CAD7087916.1"/>
    </source>
</evidence>
<evidence type="ECO:0008006" key="8">
    <source>
        <dbReference type="Google" id="ProtNLM"/>
    </source>
</evidence>
<sequence>MYSTKDLTSDTNFAGLLLHSRAAHVKDDDQSVTVAKGFCILILLVASAICGYLPFVLDRCFALKNSDPSSRTGIVLRVLLYFGGGCLIGITFQHIVVEVSESVAELQASGRLAPTAFDLTLFLMCVGFMTMFLIEELIHMYVHHHEHKMAKAEDSVAKVQNGDSVPSISCHGYQRKAVVDVHLPPKGGENESMLISSLRGLLVVLALSLHALFEGLAVGLQPTADQVWTVTGAVSGHKLVLAFVIGIELIAAKVRPWLAYVYVFIFIIVAPIGIAIGIGVTSSESAVVPSVIIQGLASGTLLYAAFFEILFKERSGLWTYAGFVLGFFTIYAIIVGTHTAKKPVYCESTVVFPTTPSDSP</sequence>
<name>A0A7R8YZM6_HERIL</name>
<accession>A0A7R8YZM6</accession>
<dbReference type="InterPro" id="IPR003689">
    <property type="entry name" value="ZIP"/>
</dbReference>
<feature type="transmembrane region" description="Helical" evidence="5">
    <location>
        <begin position="257"/>
        <end position="280"/>
    </location>
</feature>
<evidence type="ECO:0000256" key="4">
    <source>
        <dbReference type="ARBA" id="ARBA00023136"/>
    </source>
</evidence>
<dbReference type="EMBL" id="LR899012">
    <property type="protein sequence ID" value="CAD7087916.1"/>
    <property type="molecule type" value="Genomic_DNA"/>
</dbReference>
<dbReference type="Pfam" id="PF02535">
    <property type="entry name" value="Zip"/>
    <property type="match status" value="1"/>
</dbReference>
<feature type="transmembrane region" description="Helical" evidence="5">
    <location>
        <begin position="317"/>
        <end position="335"/>
    </location>
</feature>
<organism evidence="6 7">
    <name type="scientific">Hermetia illucens</name>
    <name type="common">Black soldier fly</name>
    <dbReference type="NCBI Taxonomy" id="343691"/>
    <lineage>
        <taxon>Eukaryota</taxon>
        <taxon>Metazoa</taxon>
        <taxon>Ecdysozoa</taxon>
        <taxon>Arthropoda</taxon>
        <taxon>Hexapoda</taxon>
        <taxon>Insecta</taxon>
        <taxon>Pterygota</taxon>
        <taxon>Neoptera</taxon>
        <taxon>Endopterygota</taxon>
        <taxon>Diptera</taxon>
        <taxon>Brachycera</taxon>
        <taxon>Stratiomyomorpha</taxon>
        <taxon>Stratiomyidae</taxon>
        <taxon>Hermetiinae</taxon>
        <taxon>Hermetia</taxon>
    </lineage>
</organism>
<feature type="transmembrane region" description="Helical" evidence="5">
    <location>
        <begin position="201"/>
        <end position="221"/>
    </location>
</feature>
<dbReference type="Proteomes" id="UP000594454">
    <property type="component" value="Chromosome 4"/>
</dbReference>
<comment type="subcellular location">
    <subcellularLocation>
        <location evidence="1">Membrane</location>
        <topology evidence="1">Multi-pass membrane protein</topology>
    </subcellularLocation>
</comment>
<keyword evidence="7" id="KW-1185">Reference proteome</keyword>
<feature type="transmembrane region" description="Helical" evidence="5">
    <location>
        <begin position="227"/>
        <end position="250"/>
    </location>
</feature>
<evidence type="ECO:0000256" key="2">
    <source>
        <dbReference type="ARBA" id="ARBA00022692"/>
    </source>
</evidence>
<feature type="transmembrane region" description="Helical" evidence="5">
    <location>
        <begin position="78"/>
        <end position="96"/>
    </location>
</feature>
<feature type="transmembrane region" description="Helical" evidence="5">
    <location>
        <begin position="34"/>
        <end position="57"/>
    </location>
</feature>
<dbReference type="InParanoid" id="A0A7R8YZM6"/>
<keyword evidence="4 5" id="KW-0472">Membrane</keyword>
<keyword evidence="2 5" id="KW-0812">Transmembrane</keyword>
<dbReference type="PANTHER" id="PTHR11040">
    <property type="entry name" value="ZINC/IRON TRANSPORTER"/>
    <property type="match status" value="1"/>
</dbReference>
<evidence type="ECO:0000256" key="5">
    <source>
        <dbReference type="SAM" id="Phobius"/>
    </source>
</evidence>
<feature type="transmembrane region" description="Helical" evidence="5">
    <location>
        <begin position="116"/>
        <end position="134"/>
    </location>
</feature>